<dbReference type="OrthoDB" id="6375767at2759"/>
<comment type="similarity">
    <text evidence="1">Belongs to the villin/gelsolin family.</text>
</comment>
<dbReference type="GO" id="GO:0008154">
    <property type="term" value="P:actin polymerization or depolymerization"/>
    <property type="evidence" value="ECO:0007669"/>
    <property type="project" value="TreeGrafter"/>
</dbReference>
<evidence type="ECO:0000259" key="5">
    <source>
        <dbReference type="Pfam" id="PF00626"/>
    </source>
</evidence>
<evidence type="ECO:0000256" key="3">
    <source>
        <dbReference type="ARBA" id="ARBA00022737"/>
    </source>
</evidence>
<keyword evidence="3" id="KW-0677">Repeat</keyword>
<dbReference type="WBParaSite" id="BXY_0479000.1">
    <property type="protein sequence ID" value="BXY_0479000.1"/>
    <property type="gene ID" value="BXY_0479000"/>
</dbReference>
<dbReference type="AlphaFoldDB" id="A0A1I7RVM8"/>
<protein>
    <submittedName>
        <fullName evidence="6">(pine wood nematode) hypothetical protein</fullName>
    </submittedName>
</protein>
<dbReference type="CDD" id="cd11289">
    <property type="entry name" value="gelsolin_S2_like"/>
    <property type="match status" value="1"/>
</dbReference>
<dbReference type="SUPFAM" id="SSF55753">
    <property type="entry name" value="Actin depolymerizing proteins"/>
    <property type="match status" value="4"/>
</dbReference>
<dbReference type="GO" id="GO:0005737">
    <property type="term" value="C:cytoplasm"/>
    <property type="evidence" value="ECO:0007669"/>
    <property type="project" value="TreeGrafter"/>
</dbReference>
<dbReference type="Proteomes" id="UP000582659">
    <property type="component" value="Unassembled WGS sequence"/>
</dbReference>
<dbReference type="GO" id="GO:0005546">
    <property type="term" value="F:phosphatidylinositol-4,5-bisphosphate binding"/>
    <property type="evidence" value="ECO:0007669"/>
    <property type="project" value="TreeGrafter"/>
</dbReference>
<evidence type="ECO:0000313" key="6">
    <source>
        <dbReference type="EMBL" id="CAD5208537.1"/>
    </source>
</evidence>
<feature type="domain" description="Gelsolin-like" evidence="5">
    <location>
        <begin position="270"/>
        <end position="339"/>
    </location>
</feature>
<reference evidence="6" key="2">
    <citation type="submission" date="2020-09" db="EMBL/GenBank/DDBJ databases">
        <authorList>
            <person name="Kikuchi T."/>
        </authorList>
    </citation>
    <scope>NUCLEOTIDE SEQUENCE</scope>
    <source>
        <strain evidence="6">Ka4C1</strain>
    </source>
</reference>
<evidence type="ECO:0000313" key="8">
    <source>
        <dbReference type="Proteomes" id="UP000659654"/>
    </source>
</evidence>
<dbReference type="GO" id="GO:0051015">
    <property type="term" value="F:actin filament binding"/>
    <property type="evidence" value="ECO:0007669"/>
    <property type="project" value="InterPro"/>
</dbReference>
<name>A0A1I7RVM8_BURXY</name>
<keyword evidence="2" id="KW-0117">Actin capping</keyword>
<dbReference type="Proteomes" id="UP000659654">
    <property type="component" value="Unassembled WGS sequence"/>
</dbReference>
<evidence type="ECO:0000256" key="4">
    <source>
        <dbReference type="ARBA" id="ARBA00023203"/>
    </source>
</evidence>
<organism evidence="7 9">
    <name type="scientific">Bursaphelenchus xylophilus</name>
    <name type="common">Pinewood nematode worm</name>
    <name type="synonym">Aphelenchoides xylophilus</name>
    <dbReference type="NCBI Taxonomy" id="6326"/>
    <lineage>
        <taxon>Eukaryota</taxon>
        <taxon>Metazoa</taxon>
        <taxon>Ecdysozoa</taxon>
        <taxon>Nematoda</taxon>
        <taxon>Chromadorea</taxon>
        <taxon>Rhabditida</taxon>
        <taxon>Tylenchina</taxon>
        <taxon>Tylenchomorpha</taxon>
        <taxon>Aphelenchoidea</taxon>
        <taxon>Aphelenchoididae</taxon>
        <taxon>Bursaphelenchus</taxon>
    </lineage>
</organism>
<reference evidence="9" key="1">
    <citation type="submission" date="2016-11" db="UniProtKB">
        <authorList>
            <consortium name="WormBaseParasite"/>
        </authorList>
    </citation>
    <scope>IDENTIFICATION</scope>
</reference>
<feature type="domain" description="Gelsolin-like" evidence="5">
    <location>
        <begin position="370"/>
        <end position="445"/>
    </location>
</feature>
<dbReference type="CDD" id="cd11292">
    <property type="entry name" value="gelsolin_S3_like"/>
    <property type="match status" value="1"/>
</dbReference>
<dbReference type="SMART" id="SM00262">
    <property type="entry name" value="GEL"/>
    <property type="match status" value="4"/>
</dbReference>
<dbReference type="InterPro" id="IPR007123">
    <property type="entry name" value="Gelsolin-like_dom"/>
</dbReference>
<dbReference type="GO" id="GO:0051016">
    <property type="term" value="P:barbed-end actin filament capping"/>
    <property type="evidence" value="ECO:0007669"/>
    <property type="project" value="TreeGrafter"/>
</dbReference>
<dbReference type="CDD" id="cd11291">
    <property type="entry name" value="gelsolin_S6_like"/>
    <property type="match status" value="1"/>
</dbReference>
<dbReference type="InterPro" id="IPR029006">
    <property type="entry name" value="ADF-H/Gelsolin-like_dom_sf"/>
</dbReference>
<keyword evidence="8" id="KW-1185">Reference proteome</keyword>
<evidence type="ECO:0000256" key="2">
    <source>
        <dbReference type="ARBA" id="ARBA00022467"/>
    </source>
</evidence>
<dbReference type="PANTHER" id="PTHR11977:SF123">
    <property type="entry name" value="GELSOLIN"/>
    <property type="match status" value="1"/>
</dbReference>
<dbReference type="eggNOG" id="KOG0443">
    <property type="taxonomic scope" value="Eukaryota"/>
</dbReference>
<dbReference type="Proteomes" id="UP000095284">
    <property type="component" value="Unplaced"/>
</dbReference>
<dbReference type="GO" id="GO:0015629">
    <property type="term" value="C:actin cytoskeleton"/>
    <property type="evidence" value="ECO:0007669"/>
    <property type="project" value="TreeGrafter"/>
</dbReference>
<dbReference type="Gene3D" id="3.40.20.10">
    <property type="entry name" value="Severin"/>
    <property type="match status" value="4"/>
</dbReference>
<gene>
    <name evidence="6" type="ORF">BXYJ_LOCUS773</name>
</gene>
<dbReference type="SMR" id="A0A1I7RVM8"/>
<dbReference type="Pfam" id="PF00626">
    <property type="entry name" value="Gelsolin"/>
    <property type="match status" value="4"/>
</dbReference>
<dbReference type="InterPro" id="IPR007122">
    <property type="entry name" value="Villin/Gelsolin"/>
</dbReference>
<dbReference type="PANTHER" id="PTHR11977">
    <property type="entry name" value="VILLIN"/>
    <property type="match status" value="1"/>
</dbReference>
<sequence length="485" mass="55334">MVVVDPKFKNVGRKRGLEIWRIKDFDLEVVPKEQFGNFYSGDSYIILNTKNNDNWDVHFWLGKDTTQDEAGTAAIKTVELDDSLGGLPVQYREVQDHESALFLSYFKDGIKYMQGGNSSGFNHVVDPYQNYKPKLFQCKGKRNVRCTQVDCKLESLNLGDVFLLDLGLDIYVWMPPEAGRLERVKGVNQAKSIRDQERAGRPKIHVLDQDWKDSPTFWKHFGGAQNASRVKSAQAGGADENYWREKGTAVTLWKVSDASGTLKVTKLAQGSLNIKDLNTNDAFILDADHGGVFVWIGKECNKTERSKAQQWGQEYLKQKNRNKYTQVIRVLEGAEPQIFTQWFADWSGNKKSSDYKPKLYNVSNETGKLVVEEVANFTQEDLDTDDVMILDALNTIYVWIGDGANKAEREAASQTAKKYLETDKVPRHKTAQIDILNQGKENPGFKKLFPKWDDKMWAKKDKDYKNLRELIFEGSGPQKIMSFAH</sequence>
<feature type="domain" description="Gelsolin-like" evidence="5">
    <location>
        <begin position="145"/>
        <end position="218"/>
    </location>
</feature>
<dbReference type="PRINTS" id="PR00597">
    <property type="entry name" value="GELSOLIN"/>
</dbReference>
<proteinExistence type="inferred from homology"/>
<feature type="domain" description="Gelsolin-like" evidence="5">
    <location>
        <begin position="26"/>
        <end position="103"/>
    </location>
</feature>
<dbReference type="EMBL" id="CAJFDI010000001">
    <property type="protein sequence ID" value="CAD5208537.1"/>
    <property type="molecule type" value="Genomic_DNA"/>
</dbReference>
<evidence type="ECO:0000256" key="1">
    <source>
        <dbReference type="ARBA" id="ARBA00008418"/>
    </source>
</evidence>
<dbReference type="EMBL" id="CAJFCV020000001">
    <property type="protein sequence ID" value="CAG9081893.1"/>
    <property type="molecule type" value="Genomic_DNA"/>
</dbReference>
<dbReference type="CDD" id="cd11290">
    <property type="entry name" value="gelsolin_S1_like"/>
    <property type="match status" value="1"/>
</dbReference>
<keyword evidence="4" id="KW-0009">Actin-binding</keyword>
<accession>A0A1I7RVM8</accession>
<dbReference type="FunFam" id="3.40.20.10:FF:000005">
    <property type="entry name" value="Gelsolin"/>
    <property type="match status" value="1"/>
</dbReference>
<dbReference type="GO" id="GO:0051014">
    <property type="term" value="P:actin filament severing"/>
    <property type="evidence" value="ECO:0007669"/>
    <property type="project" value="TreeGrafter"/>
</dbReference>
<evidence type="ECO:0000313" key="7">
    <source>
        <dbReference type="Proteomes" id="UP000095284"/>
    </source>
</evidence>
<dbReference type="FunFam" id="3.40.20.10:FF:000002">
    <property type="entry name" value="Gelsolin"/>
    <property type="match status" value="1"/>
</dbReference>
<evidence type="ECO:0000313" key="9">
    <source>
        <dbReference type="WBParaSite" id="BXY_0479000.1"/>
    </source>
</evidence>